<evidence type="ECO:0000313" key="2">
    <source>
        <dbReference type="Proteomes" id="UP001430953"/>
    </source>
</evidence>
<reference evidence="1 2" key="1">
    <citation type="submission" date="2023-03" db="EMBL/GenBank/DDBJ databases">
        <title>High recombination rates correlate with genetic variation in Cardiocondyla obscurior ants.</title>
        <authorList>
            <person name="Errbii M."/>
        </authorList>
    </citation>
    <scope>NUCLEOTIDE SEQUENCE [LARGE SCALE GENOMIC DNA]</scope>
    <source>
        <strain evidence="1">Alpha-2009</strain>
        <tissue evidence="1">Whole body</tissue>
    </source>
</reference>
<gene>
    <name evidence="1" type="ORF">PUN28_002362</name>
</gene>
<accession>A0AAW2GTW6</accession>
<dbReference type="Proteomes" id="UP001430953">
    <property type="component" value="Unassembled WGS sequence"/>
</dbReference>
<comment type="caution">
    <text evidence="1">The sequence shown here is derived from an EMBL/GenBank/DDBJ whole genome shotgun (WGS) entry which is preliminary data.</text>
</comment>
<proteinExistence type="predicted"/>
<dbReference type="EMBL" id="JADYXP020000002">
    <property type="protein sequence ID" value="KAL0130679.1"/>
    <property type="molecule type" value="Genomic_DNA"/>
</dbReference>
<dbReference type="AlphaFoldDB" id="A0AAW2GTW6"/>
<keyword evidence="2" id="KW-1185">Reference proteome</keyword>
<name>A0AAW2GTW6_9HYME</name>
<evidence type="ECO:0000313" key="1">
    <source>
        <dbReference type="EMBL" id="KAL0130679.1"/>
    </source>
</evidence>
<protein>
    <submittedName>
        <fullName evidence="1">Uncharacterized protein</fullName>
    </submittedName>
</protein>
<sequence>MGLESTKILIDKCNQREYSEPNPVTLFNENLICVARNRWRTDVAESSFDVQDATNVDLFTRIKGYPTGGNLC</sequence>
<organism evidence="1 2">
    <name type="scientific">Cardiocondyla obscurior</name>
    <dbReference type="NCBI Taxonomy" id="286306"/>
    <lineage>
        <taxon>Eukaryota</taxon>
        <taxon>Metazoa</taxon>
        <taxon>Ecdysozoa</taxon>
        <taxon>Arthropoda</taxon>
        <taxon>Hexapoda</taxon>
        <taxon>Insecta</taxon>
        <taxon>Pterygota</taxon>
        <taxon>Neoptera</taxon>
        <taxon>Endopterygota</taxon>
        <taxon>Hymenoptera</taxon>
        <taxon>Apocrita</taxon>
        <taxon>Aculeata</taxon>
        <taxon>Formicoidea</taxon>
        <taxon>Formicidae</taxon>
        <taxon>Myrmicinae</taxon>
        <taxon>Cardiocondyla</taxon>
    </lineage>
</organism>